<dbReference type="InterPro" id="IPR013762">
    <property type="entry name" value="Integrase-like_cat_sf"/>
</dbReference>
<name>A0A1S1J7Y3_9FLAO</name>
<dbReference type="OrthoDB" id="662986at2"/>
<keyword evidence="7" id="KW-1185">Reference proteome</keyword>
<evidence type="ECO:0000313" key="7">
    <source>
        <dbReference type="Proteomes" id="UP000198319"/>
    </source>
</evidence>
<dbReference type="Gene3D" id="1.10.150.130">
    <property type="match status" value="1"/>
</dbReference>
<keyword evidence="1" id="KW-0238">DNA-binding</keyword>
<dbReference type="RefSeq" id="WP_070907640.1">
    <property type="nucleotide sequence ID" value="NZ_MIKE01000024.1"/>
</dbReference>
<feature type="domain" description="Tyr recombinase" evidence="3">
    <location>
        <begin position="223"/>
        <end position="401"/>
    </location>
</feature>
<dbReference type="EMBL" id="MUHG01000018">
    <property type="protein sequence ID" value="OXB19451.1"/>
    <property type="molecule type" value="Genomic_DNA"/>
</dbReference>
<dbReference type="Gene3D" id="1.10.443.10">
    <property type="entry name" value="Intergrase catalytic core"/>
    <property type="match status" value="1"/>
</dbReference>
<comment type="caution">
    <text evidence="4">The sequence shown here is derived from an EMBL/GenBank/DDBJ whole genome shotgun (WGS) entry which is preliminary data.</text>
</comment>
<reference evidence="6" key="1">
    <citation type="submission" date="2016-09" db="EMBL/GenBank/DDBJ databases">
        <authorList>
            <person name="Chen S."/>
            <person name="Walker E."/>
        </authorList>
    </citation>
    <scope>NUCLEOTIDE SEQUENCE [LARGE SCALE GENOMIC DNA]</scope>
    <source>
        <strain evidence="6">MSU</strain>
    </source>
</reference>
<dbReference type="GO" id="GO:0003677">
    <property type="term" value="F:DNA binding"/>
    <property type="evidence" value="ECO:0007669"/>
    <property type="project" value="UniProtKB-KW"/>
</dbReference>
<dbReference type="CDD" id="cd00397">
    <property type="entry name" value="DNA_BRE_C"/>
    <property type="match status" value="1"/>
</dbReference>
<evidence type="ECO:0000256" key="1">
    <source>
        <dbReference type="ARBA" id="ARBA00023125"/>
    </source>
</evidence>
<gene>
    <name evidence="5" type="ORF">B0A71_12995</name>
    <name evidence="4" type="ORF">BHE19_11880</name>
</gene>
<dbReference type="GO" id="GO:0015074">
    <property type="term" value="P:DNA integration"/>
    <property type="evidence" value="ECO:0007669"/>
    <property type="project" value="InterPro"/>
</dbReference>
<dbReference type="AlphaFoldDB" id="A0A1S1J7Y3"/>
<dbReference type="STRING" id="1278819.BHE19_11880"/>
<dbReference type="InterPro" id="IPR011010">
    <property type="entry name" value="DNA_brk_join_enz"/>
</dbReference>
<evidence type="ECO:0000313" key="6">
    <source>
        <dbReference type="Proteomes" id="UP000180252"/>
    </source>
</evidence>
<keyword evidence="2" id="KW-0233">DNA recombination</keyword>
<dbReference type="PROSITE" id="PS51898">
    <property type="entry name" value="TYR_RECOMBINASE"/>
    <property type="match status" value="1"/>
</dbReference>
<evidence type="ECO:0000313" key="5">
    <source>
        <dbReference type="EMBL" id="OXB19451.1"/>
    </source>
</evidence>
<accession>A0A1S1J7Y3</accession>
<dbReference type="EMBL" id="MIKE01000024">
    <property type="protein sequence ID" value="OHT44413.1"/>
    <property type="molecule type" value="Genomic_DNA"/>
</dbReference>
<dbReference type="Pfam" id="PF00589">
    <property type="entry name" value="Phage_integrase"/>
    <property type="match status" value="1"/>
</dbReference>
<reference evidence="4" key="2">
    <citation type="submission" date="2016-09" db="EMBL/GenBank/DDBJ databases">
        <authorList>
            <person name="Capua I."/>
            <person name="De Benedictis P."/>
            <person name="Joannis T."/>
            <person name="Lombin L.H."/>
            <person name="Cattoli G."/>
        </authorList>
    </citation>
    <scope>NUCLEOTIDE SEQUENCE [LARGE SCALE GENOMIC DNA]</scope>
    <source>
        <strain evidence="4">MSU</strain>
    </source>
</reference>
<dbReference type="SUPFAM" id="SSF56349">
    <property type="entry name" value="DNA breaking-rejoining enzymes"/>
    <property type="match status" value="1"/>
</dbReference>
<dbReference type="Proteomes" id="UP000198319">
    <property type="component" value="Unassembled WGS sequence"/>
</dbReference>
<reference evidence="5 7" key="3">
    <citation type="submission" date="2016-11" db="EMBL/GenBank/DDBJ databases">
        <title>Whole genomes of Flavobacteriaceae.</title>
        <authorList>
            <person name="Stine C."/>
            <person name="Li C."/>
            <person name="Tadesse D."/>
        </authorList>
    </citation>
    <scope>NUCLEOTIDE SEQUENCE [LARGE SCALE GENOMIC DNA]</scope>
    <source>
        <strain evidence="5 7">ATCC BAA-2541</strain>
    </source>
</reference>
<organism evidence="4 6">
    <name type="scientific">Flavobacterium tructae</name>
    <dbReference type="NCBI Taxonomy" id="1114873"/>
    <lineage>
        <taxon>Bacteria</taxon>
        <taxon>Pseudomonadati</taxon>
        <taxon>Bacteroidota</taxon>
        <taxon>Flavobacteriia</taxon>
        <taxon>Flavobacteriales</taxon>
        <taxon>Flavobacteriaceae</taxon>
        <taxon>Flavobacterium</taxon>
    </lineage>
</organism>
<proteinExistence type="predicted"/>
<protein>
    <recommendedName>
        <fullName evidence="3">Tyr recombinase domain-containing protein</fullName>
    </recommendedName>
</protein>
<dbReference type="InterPro" id="IPR002104">
    <property type="entry name" value="Integrase_catalytic"/>
</dbReference>
<dbReference type="GO" id="GO:0006310">
    <property type="term" value="P:DNA recombination"/>
    <property type="evidence" value="ECO:0007669"/>
    <property type="project" value="UniProtKB-KW"/>
</dbReference>
<evidence type="ECO:0000313" key="4">
    <source>
        <dbReference type="EMBL" id="OHT44413.1"/>
    </source>
</evidence>
<evidence type="ECO:0000256" key="2">
    <source>
        <dbReference type="ARBA" id="ARBA00023172"/>
    </source>
</evidence>
<evidence type="ECO:0000259" key="3">
    <source>
        <dbReference type="PROSITE" id="PS51898"/>
    </source>
</evidence>
<dbReference type="Proteomes" id="UP000180252">
    <property type="component" value="Unassembled WGS sequence"/>
</dbReference>
<dbReference type="InterPro" id="IPR010998">
    <property type="entry name" value="Integrase_recombinase_N"/>
</dbReference>
<sequence>MKILPNGCSCTEVWVSPENWLTTTSKASLNKQWYVQCTYYDPLFKEKYPKGFPFRKKLNKFKTLEDRKAAAKLLIDEIPKLFKDLGYNPITKKYMIDQEPEPATEDKFLTEICPETPFLIALDLAHKSIKVAESTFKDIKYMLAKFIPAAEQLRYHELKISEVKRKHIRFTLDHLEKTEETFSAHKFNKYRGYLSTLFKELLEFEAVENDIVLQIQKRVHETKTRDILSEDERVRVNNHLKEHFPDFWRFTILFFHSGGRISELLNLKIEDVKLDQQKYQVFVKKGKQYKWVNRIIKDVALGFWIKSLYGANKSDYVFSVGLKPGPNKIRREQINRRWKTHVKDKLGITADFYALKHLNLDETTAILSLEDAARMAGHKTISMVQKHYAVGEEERQFERLKTLQNKFA</sequence>